<feature type="region of interest" description="Disordered" evidence="1">
    <location>
        <begin position="162"/>
        <end position="199"/>
    </location>
</feature>
<feature type="compositionally biased region" description="Basic and acidic residues" evidence="1">
    <location>
        <begin position="92"/>
        <end position="101"/>
    </location>
</feature>
<sequence length="199" mass="22440">MVEKWHPHNGPDHHQDEKTGLEKIEKVGYTVVMPYVDDTFDFVLVGYKWSRIEIRWVHSLIIIEDPGSCTKPVQQIRGGDVVGKGQRRGRGRGRDSGREGEGLVKSPLSVVLEFMLQFEKVSVIVFAKLAEIRRKESANKKLIIKFGGKTFLKIIETKYSRKADSPDNPLSKTIFNGVDPSSDDPCVEDTANKDSRNSL</sequence>
<comment type="caution">
    <text evidence="2">The sequence shown here is derived from an EMBL/GenBank/DDBJ whole genome shotgun (WGS) entry which is preliminary data.</text>
</comment>
<evidence type="ECO:0000256" key="1">
    <source>
        <dbReference type="SAM" id="MobiDB-lite"/>
    </source>
</evidence>
<name>A0A6L2NME3_TANCI</name>
<dbReference type="AlphaFoldDB" id="A0A6L2NME3"/>
<gene>
    <name evidence="2" type="ORF">Tci_058775</name>
</gene>
<accession>A0A6L2NME3</accession>
<dbReference type="EMBL" id="BKCJ010009404">
    <property type="protein sequence ID" value="GEU86797.1"/>
    <property type="molecule type" value="Genomic_DNA"/>
</dbReference>
<organism evidence="2">
    <name type="scientific">Tanacetum cinerariifolium</name>
    <name type="common">Dalmatian daisy</name>
    <name type="synonym">Chrysanthemum cinerariifolium</name>
    <dbReference type="NCBI Taxonomy" id="118510"/>
    <lineage>
        <taxon>Eukaryota</taxon>
        <taxon>Viridiplantae</taxon>
        <taxon>Streptophyta</taxon>
        <taxon>Embryophyta</taxon>
        <taxon>Tracheophyta</taxon>
        <taxon>Spermatophyta</taxon>
        <taxon>Magnoliopsida</taxon>
        <taxon>eudicotyledons</taxon>
        <taxon>Gunneridae</taxon>
        <taxon>Pentapetalae</taxon>
        <taxon>asterids</taxon>
        <taxon>campanulids</taxon>
        <taxon>Asterales</taxon>
        <taxon>Asteraceae</taxon>
        <taxon>Asteroideae</taxon>
        <taxon>Anthemideae</taxon>
        <taxon>Anthemidinae</taxon>
        <taxon>Tanacetum</taxon>
    </lineage>
</organism>
<reference evidence="2" key="1">
    <citation type="journal article" date="2019" name="Sci. Rep.">
        <title>Draft genome of Tanacetum cinerariifolium, the natural source of mosquito coil.</title>
        <authorList>
            <person name="Yamashiro T."/>
            <person name="Shiraishi A."/>
            <person name="Satake H."/>
            <person name="Nakayama K."/>
        </authorList>
    </citation>
    <scope>NUCLEOTIDE SEQUENCE</scope>
</reference>
<feature type="region of interest" description="Disordered" evidence="1">
    <location>
        <begin position="79"/>
        <end position="101"/>
    </location>
</feature>
<evidence type="ECO:0000313" key="2">
    <source>
        <dbReference type="EMBL" id="GEU86797.1"/>
    </source>
</evidence>
<proteinExistence type="predicted"/>
<feature type="compositionally biased region" description="Basic and acidic residues" evidence="1">
    <location>
        <begin position="190"/>
        <end position="199"/>
    </location>
</feature>
<protein>
    <submittedName>
        <fullName evidence="2">Uncharacterized protein</fullName>
    </submittedName>
</protein>